<dbReference type="Proteomes" id="UP000886885">
    <property type="component" value="Chromosome 14D"/>
</dbReference>
<keyword evidence="3" id="KW-1185">Reference proteome</keyword>
<dbReference type="GO" id="GO:0005634">
    <property type="term" value="C:nucleus"/>
    <property type="evidence" value="ECO:0007669"/>
    <property type="project" value="TreeGrafter"/>
</dbReference>
<dbReference type="PANTHER" id="PTHR21319:SF12">
    <property type="entry name" value="ZINC FINGER (C3HC4-TYPE RING FINGER) FAMILY PROTEIN"/>
    <property type="match status" value="1"/>
</dbReference>
<name>A0A8X8CBV3_POPTO</name>
<accession>A0A8X8CBV3</accession>
<dbReference type="GO" id="GO:0016567">
    <property type="term" value="P:protein ubiquitination"/>
    <property type="evidence" value="ECO:0007669"/>
    <property type="project" value="TreeGrafter"/>
</dbReference>
<dbReference type="OrthoDB" id="411372at2759"/>
<dbReference type="GO" id="GO:0006511">
    <property type="term" value="P:ubiquitin-dependent protein catabolic process"/>
    <property type="evidence" value="ECO:0007669"/>
    <property type="project" value="TreeGrafter"/>
</dbReference>
<dbReference type="EMBL" id="JAAWWB010000028">
    <property type="protein sequence ID" value="KAG6748507.1"/>
    <property type="molecule type" value="Genomic_DNA"/>
</dbReference>
<proteinExistence type="predicted"/>
<gene>
    <name evidence="2" type="ORF">POTOM_048433</name>
</gene>
<evidence type="ECO:0000313" key="2">
    <source>
        <dbReference type="EMBL" id="KAG6748507.1"/>
    </source>
</evidence>
<protein>
    <recommendedName>
        <fullName evidence="1">RCHY1 zinc-ribbon domain-containing protein</fullName>
    </recommendedName>
</protein>
<dbReference type="Pfam" id="PF14599">
    <property type="entry name" value="zinc_ribbon_6"/>
    <property type="match status" value="1"/>
</dbReference>
<reference evidence="2" key="1">
    <citation type="journal article" date="2020" name="bioRxiv">
        <title>Hybrid origin of Populus tomentosa Carr. identified through genome sequencing and phylogenomic analysis.</title>
        <authorList>
            <person name="An X."/>
            <person name="Gao K."/>
            <person name="Chen Z."/>
            <person name="Li J."/>
            <person name="Yang X."/>
            <person name="Yang X."/>
            <person name="Zhou J."/>
            <person name="Guo T."/>
            <person name="Zhao T."/>
            <person name="Huang S."/>
            <person name="Miao D."/>
            <person name="Khan W.U."/>
            <person name="Rao P."/>
            <person name="Ye M."/>
            <person name="Lei B."/>
            <person name="Liao W."/>
            <person name="Wang J."/>
            <person name="Ji L."/>
            <person name="Li Y."/>
            <person name="Guo B."/>
            <person name="Mustafa N.S."/>
            <person name="Li S."/>
            <person name="Yun Q."/>
            <person name="Keller S.R."/>
            <person name="Mao J."/>
            <person name="Zhang R."/>
            <person name="Strauss S.H."/>
        </authorList>
    </citation>
    <scope>NUCLEOTIDE SEQUENCE</scope>
    <source>
        <strain evidence="2">GM15</strain>
        <tissue evidence="2">Leaf</tissue>
    </source>
</reference>
<organism evidence="2 3">
    <name type="scientific">Populus tomentosa</name>
    <name type="common">Chinese white poplar</name>
    <dbReference type="NCBI Taxonomy" id="118781"/>
    <lineage>
        <taxon>Eukaryota</taxon>
        <taxon>Viridiplantae</taxon>
        <taxon>Streptophyta</taxon>
        <taxon>Embryophyta</taxon>
        <taxon>Tracheophyta</taxon>
        <taxon>Spermatophyta</taxon>
        <taxon>Magnoliopsida</taxon>
        <taxon>eudicotyledons</taxon>
        <taxon>Gunneridae</taxon>
        <taxon>Pentapetalae</taxon>
        <taxon>rosids</taxon>
        <taxon>fabids</taxon>
        <taxon>Malpighiales</taxon>
        <taxon>Salicaceae</taxon>
        <taxon>Saliceae</taxon>
        <taxon>Populus</taxon>
    </lineage>
</organism>
<dbReference type="GO" id="GO:0061630">
    <property type="term" value="F:ubiquitin protein ligase activity"/>
    <property type="evidence" value="ECO:0007669"/>
    <property type="project" value="TreeGrafter"/>
</dbReference>
<dbReference type="InterPro" id="IPR039512">
    <property type="entry name" value="RCHY1_zinc-ribbon"/>
</dbReference>
<dbReference type="PANTHER" id="PTHR21319">
    <property type="entry name" value="RING FINGER AND CHY ZINC FINGER DOMAIN-CONTAINING PROTEIN 1"/>
    <property type="match status" value="1"/>
</dbReference>
<sequence length="98" mass="10947">MSKYSAIIGEVSFDRLRLFKCPSNTSMRRPQINMDSCPVLGAERKFLDTFLSFARVFIQVSILCNDCNSTSKVAFHVAGHKCKQCASYNTRRIAGTGC</sequence>
<comment type="caution">
    <text evidence="2">The sequence shown here is derived from an EMBL/GenBank/DDBJ whole genome shotgun (WGS) entry which is preliminary data.</text>
</comment>
<dbReference type="AlphaFoldDB" id="A0A8X8CBV3"/>
<evidence type="ECO:0000313" key="3">
    <source>
        <dbReference type="Proteomes" id="UP000886885"/>
    </source>
</evidence>
<evidence type="ECO:0000259" key="1">
    <source>
        <dbReference type="Pfam" id="PF14599"/>
    </source>
</evidence>
<feature type="domain" description="RCHY1 zinc-ribbon" evidence="1">
    <location>
        <begin position="59"/>
        <end position="91"/>
    </location>
</feature>